<proteinExistence type="predicted"/>
<keyword evidence="2" id="KW-1185">Reference proteome</keyword>
<name>D0NBR0_PHYIT</name>
<dbReference type="KEGG" id="pif:PITG_09116"/>
<dbReference type="EMBL" id="DS028131">
    <property type="protein sequence ID" value="EEY55215.1"/>
    <property type="molecule type" value="Genomic_DNA"/>
</dbReference>
<dbReference type="VEuPathDB" id="FungiDB:PITG_09116"/>
<accession>D0NBR0</accession>
<sequence length="458" mass="52277">MDGRLVAEEQERRLKNAVASRTKVIQEVNGLMRHQLCSANGPNLDKVTKTSTDVELEPDDVALFEEYLQDMDMVYKQTDEAFGASGVEENPTTSYKVDPIWKQDGDLEYFENLDVSLIPSSFEKTSRAMWQALLHVHSQKDRRHYGSVTDPDDTIAVKCLIPSPTDTNERVDMLIHLVLKRFIEAHRMVIVWRALTEGDAEFSGMHSDEYGWCVVRPINAVGHGVATTVVQTFTRFIPMTIATKFSNKAHADQFAKTKPSRNQFSTLDVVFHLLFFIMEMISDEAFLRDVDGFLTSCESPLCSLTDTNESSANIELKISPSSPQKIPGVMSKRELERAKDRERRKMYRARRRLERQILERQVKELSGQVWRLQHARQANCSLSAVTSKAIVEEQLEALQVAQLKQKCLKDAVESGSRLIQELHQQVDSEEYLSNQVNFDKEKHVLLGSSDVNIFKMYL</sequence>
<gene>
    <name evidence="1" type="ORF">PITG_09116</name>
</gene>
<dbReference type="HOGENOM" id="CLU_597832_0_0_1"/>
<dbReference type="InParanoid" id="D0NBR0"/>
<dbReference type="eggNOG" id="ENOG502RFK8">
    <property type="taxonomic scope" value="Eukaryota"/>
</dbReference>
<evidence type="ECO:0000313" key="2">
    <source>
        <dbReference type="Proteomes" id="UP000006643"/>
    </source>
</evidence>
<dbReference type="RefSeq" id="XP_002903439.1">
    <property type="nucleotide sequence ID" value="XM_002903393.1"/>
</dbReference>
<reference evidence="2" key="1">
    <citation type="journal article" date="2009" name="Nature">
        <title>Genome sequence and analysis of the Irish potato famine pathogen Phytophthora infestans.</title>
        <authorList>
            <consortium name="The Broad Institute Genome Sequencing Platform"/>
            <person name="Haas B.J."/>
            <person name="Kamoun S."/>
            <person name="Zody M.C."/>
            <person name="Jiang R.H."/>
            <person name="Handsaker R.E."/>
            <person name="Cano L.M."/>
            <person name="Grabherr M."/>
            <person name="Kodira C.D."/>
            <person name="Raffaele S."/>
            <person name="Torto-Alalibo T."/>
            <person name="Bozkurt T.O."/>
            <person name="Ah-Fong A.M."/>
            <person name="Alvarado L."/>
            <person name="Anderson V.L."/>
            <person name="Armstrong M.R."/>
            <person name="Avrova A."/>
            <person name="Baxter L."/>
            <person name="Beynon J."/>
            <person name="Boevink P.C."/>
            <person name="Bollmann S.R."/>
            <person name="Bos J.I."/>
            <person name="Bulone V."/>
            <person name="Cai G."/>
            <person name="Cakir C."/>
            <person name="Carrington J.C."/>
            <person name="Chawner M."/>
            <person name="Conti L."/>
            <person name="Costanzo S."/>
            <person name="Ewan R."/>
            <person name="Fahlgren N."/>
            <person name="Fischbach M.A."/>
            <person name="Fugelstad J."/>
            <person name="Gilroy E.M."/>
            <person name="Gnerre S."/>
            <person name="Green P.J."/>
            <person name="Grenville-Briggs L.J."/>
            <person name="Griffith J."/>
            <person name="Grunwald N.J."/>
            <person name="Horn K."/>
            <person name="Horner N.R."/>
            <person name="Hu C.H."/>
            <person name="Huitema E."/>
            <person name="Jeong D.H."/>
            <person name="Jones A.M."/>
            <person name="Jones J.D."/>
            <person name="Jones R.W."/>
            <person name="Karlsson E.K."/>
            <person name="Kunjeti S.G."/>
            <person name="Lamour K."/>
            <person name="Liu Z."/>
            <person name="Ma L."/>
            <person name="Maclean D."/>
            <person name="Chibucos M.C."/>
            <person name="McDonald H."/>
            <person name="McWalters J."/>
            <person name="Meijer H.J."/>
            <person name="Morgan W."/>
            <person name="Morris P.F."/>
            <person name="Munro C.A."/>
            <person name="O'Neill K."/>
            <person name="Ospina-Giraldo M."/>
            <person name="Pinzon A."/>
            <person name="Pritchard L."/>
            <person name="Ramsahoye B."/>
            <person name="Ren Q."/>
            <person name="Restrepo S."/>
            <person name="Roy S."/>
            <person name="Sadanandom A."/>
            <person name="Savidor A."/>
            <person name="Schornack S."/>
            <person name="Schwartz D.C."/>
            <person name="Schumann U.D."/>
            <person name="Schwessinger B."/>
            <person name="Seyer L."/>
            <person name="Sharpe T."/>
            <person name="Silvar C."/>
            <person name="Song J."/>
            <person name="Studholme D.J."/>
            <person name="Sykes S."/>
            <person name="Thines M."/>
            <person name="van de Vondervoort P.J."/>
            <person name="Phuntumart V."/>
            <person name="Wawra S."/>
            <person name="Weide R."/>
            <person name="Win J."/>
            <person name="Young C."/>
            <person name="Zhou S."/>
            <person name="Fry W."/>
            <person name="Meyers B.C."/>
            <person name="van West P."/>
            <person name="Ristaino J."/>
            <person name="Govers F."/>
            <person name="Birch P.R."/>
            <person name="Whisson S.C."/>
            <person name="Judelson H.S."/>
            <person name="Nusbaum C."/>
        </authorList>
    </citation>
    <scope>NUCLEOTIDE SEQUENCE [LARGE SCALE GENOMIC DNA]</scope>
    <source>
        <strain evidence="2">T30-4</strain>
    </source>
</reference>
<dbReference type="GeneID" id="9470466"/>
<dbReference type="OrthoDB" id="118662at2759"/>
<evidence type="ECO:0000313" key="1">
    <source>
        <dbReference type="EMBL" id="EEY55215.1"/>
    </source>
</evidence>
<organism evidence="1 2">
    <name type="scientific">Phytophthora infestans (strain T30-4)</name>
    <name type="common">Potato late blight agent</name>
    <dbReference type="NCBI Taxonomy" id="403677"/>
    <lineage>
        <taxon>Eukaryota</taxon>
        <taxon>Sar</taxon>
        <taxon>Stramenopiles</taxon>
        <taxon>Oomycota</taxon>
        <taxon>Peronosporomycetes</taxon>
        <taxon>Peronosporales</taxon>
        <taxon>Peronosporaceae</taxon>
        <taxon>Phytophthora</taxon>
    </lineage>
</organism>
<dbReference type="Proteomes" id="UP000006643">
    <property type="component" value="Unassembled WGS sequence"/>
</dbReference>
<protein>
    <submittedName>
        <fullName evidence="1">Uncharacterized protein</fullName>
    </submittedName>
</protein>
<dbReference type="OMA" id="HARQANC"/>
<dbReference type="AlphaFoldDB" id="D0NBR0"/>